<dbReference type="AlphaFoldDB" id="A0A1S2PYP9"/>
<keyword evidence="2" id="KW-1185">Reference proteome</keyword>
<evidence type="ECO:0000313" key="1">
    <source>
        <dbReference type="EMBL" id="OIJ98903.1"/>
    </source>
</evidence>
<protein>
    <recommendedName>
        <fullName evidence="3">LysR substrate-binding domain-containing protein</fullName>
    </recommendedName>
</protein>
<dbReference type="RefSeq" id="WP_071384024.1">
    <property type="nucleotide sequence ID" value="NZ_MLYO01000053.1"/>
</dbReference>
<reference evidence="1 2" key="1">
    <citation type="submission" date="2016-10" db="EMBL/GenBank/DDBJ databases">
        <title>Genome sequence of Streptomyces sp. MUSC 1.</title>
        <authorList>
            <person name="Lee L.-H."/>
            <person name="Ser H.-L."/>
            <person name="Law J.W.-F."/>
        </authorList>
    </citation>
    <scope>NUCLEOTIDE SEQUENCE [LARGE SCALE GENOMIC DNA]</scope>
    <source>
        <strain evidence="1 2">MUSC 1</strain>
    </source>
</reference>
<dbReference type="Proteomes" id="UP000179642">
    <property type="component" value="Unassembled WGS sequence"/>
</dbReference>
<gene>
    <name evidence="1" type="ORF">BIV23_29475</name>
</gene>
<comment type="caution">
    <text evidence="1">The sequence shown here is derived from an EMBL/GenBank/DDBJ whole genome shotgun (WGS) entry which is preliminary data.</text>
</comment>
<sequence>MAANRGIGIVPEVARRRTRHPALRCIPLTGAPASPVSLVHFPDARRSLVRRFLEAAVREAQGAEPR</sequence>
<name>A0A1S2PYP9_9ACTN</name>
<organism evidence="1 2">
    <name type="scientific">Streptomyces monashensis</name>
    <dbReference type="NCBI Taxonomy" id="1678012"/>
    <lineage>
        <taxon>Bacteria</taxon>
        <taxon>Bacillati</taxon>
        <taxon>Actinomycetota</taxon>
        <taxon>Actinomycetes</taxon>
        <taxon>Kitasatosporales</taxon>
        <taxon>Streptomycetaceae</taxon>
        <taxon>Streptomyces</taxon>
    </lineage>
</organism>
<accession>A0A1S2PYP9</accession>
<evidence type="ECO:0008006" key="3">
    <source>
        <dbReference type="Google" id="ProtNLM"/>
    </source>
</evidence>
<dbReference type="EMBL" id="MLYO01000053">
    <property type="protein sequence ID" value="OIJ98903.1"/>
    <property type="molecule type" value="Genomic_DNA"/>
</dbReference>
<evidence type="ECO:0000313" key="2">
    <source>
        <dbReference type="Proteomes" id="UP000179642"/>
    </source>
</evidence>
<proteinExistence type="predicted"/>